<dbReference type="AlphaFoldDB" id="A0A4C1XG05"/>
<dbReference type="Proteomes" id="UP000299102">
    <property type="component" value="Unassembled WGS sequence"/>
</dbReference>
<evidence type="ECO:0000313" key="1">
    <source>
        <dbReference type="EMBL" id="GBP61229.1"/>
    </source>
</evidence>
<proteinExistence type="predicted"/>
<accession>A0A4C1XG05</accession>
<gene>
    <name evidence="1" type="ORF">EVAR_45248_1</name>
</gene>
<organism evidence="1 2">
    <name type="scientific">Eumeta variegata</name>
    <name type="common">Bagworm moth</name>
    <name type="synonym">Eumeta japonica</name>
    <dbReference type="NCBI Taxonomy" id="151549"/>
    <lineage>
        <taxon>Eukaryota</taxon>
        <taxon>Metazoa</taxon>
        <taxon>Ecdysozoa</taxon>
        <taxon>Arthropoda</taxon>
        <taxon>Hexapoda</taxon>
        <taxon>Insecta</taxon>
        <taxon>Pterygota</taxon>
        <taxon>Neoptera</taxon>
        <taxon>Endopterygota</taxon>
        <taxon>Lepidoptera</taxon>
        <taxon>Glossata</taxon>
        <taxon>Ditrysia</taxon>
        <taxon>Tineoidea</taxon>
        <taxon>Psychidae</taxon>
        <taxon>Oiketicinae</taxon>
        <taxon>Eumeta</taxon>
    </lineage>
</organism>
<dbReference type="EMBL" id="BGZK01000808">
    <property type="protein sequence ID" value="GBP61229.1"/>
    <property type="molecule type" value="Genomic_DNA"/>
</dbReference>
<comment type="caution">
    <text evidence="1">The sequence shown here is derived from an EMBL/GenBank/DDBJ whole genome shotgun (WGS) entry which is preliminary data.</text>
</comment>
<name>A0A4C1XG05_EUMVA</name>
<sequence length="97" mass="11162">MYSSFRTTLKTNDDLEKPNMLLHTKNHHKKCYDKKLLFLSQWTSRRLKKLPEMSAATGPQWLDQHCSGAALPSSLLSIRNYEVCEEPIVTIRSATNP</sequence>
<evidence type="ECO:0000313" key="2">
    <source>
        <dbReference type="Proteomes" id="UP000299102"/>
    </source>
</evidence>
<keyword evidence="2" id="KW-1185">Reference proteome</keyword>
<protein>
    <submittedName>
        <fullName evidence="1">Uncharacterized protein</fullName>
    </submittedName>
</protein>
<reference evidence="1 2" key="1">
    <citation type="journal article" date="2019" name="Commun. Biol.">
        <title>The bagworm genome reveals a unique fibroin gene that provides high tensile strength.</title>
        <authorList>
            <person name="Kono N."/>
            <person name="Nakamura H."/>
            <person name="Ohtoshi R."/>
            <person name="Tomita M."/>
            <person name="Numata K."/>
            <person name="Arakawa K."/>
        </authorList>
    </citation>
    <scope>NUCLEOTIDE SEQUENCE [LARGE SCALE GENOMIC DNA]</scope>
</reference>